<dbReference type="Pfam" id="PF00196">
    <property type="entry name" value="GerE"/>
    <property type="match status" value="1"/>
</dbReference>
<proteinExistence type="predicted"/>
<evidence type="ECO:0000256" key="2">
    <source>
        <dbReference type="ARBA" id="ARBA00023125"/>
    </source>
</evidence>
<dbReference type="SUPFAM" id="SSF46894">
    <property type="entry name" value="C-terminal effector domain of the bipartite response regulators"/>
    <property type="match status" value="1"/>
</dbReference>
<dbReference type="PANTHER" id="PTHR44688:SF16">
    <property type="entry name" value="DNA-BINDING TRANSCRIPTIONAL ACTIVATOR DEVR_DOSR"/>
    <property type="match status" value="1"/>
</dbReference>
<dbReference type="PROSITE" id="PS50110">
    <property type="entry name" value="RESPONSE_REGULATORY"/>
    <property type="match status" value="1"/>
</dbReference>
<dbReference type="STRING" id="1121117.SAMN02745977_01242"/>
<dbReference type="SUPFAM" id="SSF52172">
    <property type="entry name" value="CheY-like"/>
    <property type="match status" value="1"/>
</dbReference>
<dbReference type="AlphaFoldDB" id="A0A1H8FZG8"/>
<evidence type="ECO:0000259" key="6">
    <source>
        <dbReference type="PROSITE" id="PS50110"/>
    </source>
</evidence>
<dbReference type="PROSITE" id="PS50043">
    <property type="entry name" value="HTH_LUXR_2"/>
    <property type="match status" value="1"/>
</dbReference>
<evidence type="ECO:0000256" key="4">
    <source>
        <dbReference type="PROSITE-ProRule" id="PRU00169"/>
    </source>
</evidence>
<organism evidence="7 8">
    <name type="scientific">Brachymonas denitrificans DSM 15123</name>
    <dbReference type="NCBI Taxonomy" id="1121117"/>
    <lineage>
        <taxon>Bacteria</taxon>
        <taxon>Pseudomonadati</taxon>
        <taxon>Pseudomonadota</taxon>
        <taxon>Betaproteobacteria</taxon>
        <taxon>Burkholderiales</taxon>
        <taxon>Comamonadaceae</taxon>
        <taxon>Brachymonas</taxon>
    </lineage>
</organism>
<gene>
    <name evidence="7" type="ORF">SAMN02745977_01242</name>
</gene>
<keyword evidence="4" id="KW-0597">Phosphoprotein</keyword>
<protein>
    <submittedName>
        <fullName evidence="7">DNA-binding response regulator, NarL/FixJ family, contains REC and HTH domains</fullName>
    </submittedName>
</protein>
<name>A0A1H8FZG8_9BURK</name>
<reference evidence="7 8" key="1">
    <citation type="submission" date="2016-10" db="EMBL/GenBank/DDBJ databases">
        <authorList>
            <person name="de Groot N.N."/>
        </authorList>
    </citation>
    <scope>NUCLEOTIDE SEQUENCE [LARGE SCALE GENOMIC DNA]</scope>
    <source>
        <strain evidence="7 8">DSM 15123</strain>
    </source>
</reference>
<dbReference type="GO" id="GO:0000160">
    <property type="term" value="P:phosphorelay signal transduction system"/>
    <property type="evidence" value="ECO:0007669"/>
    <property type="project" value="InterPro"/>
</dbReference>
<evidence type="ECO:0000313" key="7">
    <source>
        <dbReference type="EMBL" id="SEN36924.1"/>
    </source>
</evidence>
<dbReference type="InterPro" id="IPR001789">
    <property type="entry name" value="Sig_transdc_resp-reg_receiver"/>
</dbReference>
<dbReference type="PANTHER" id="PTHR44688">
    <property type="entry name" value="DNA-BINDING TRANSCRIPTIONAL ACTIVATOR DEVR_DOSR"/>
    <property type="match status" value="1"/>
</dbReference>
<dbReference type="Gene3D" id="3.40.50.2300">
    <property type="match status" value="1"/>
</dbReference>
<dbReference type="InterPro" id="IPR000792">
    <property type="entry name" value="Tscrpt_reg_LuxR_C"/>
</dbReference>
<dbReference type="EMBL" id="FOCW01000001">
    <property type="protein sequence ID" value="SEN36924.1"/>
    <property type="molecule type" value="Genomic_DNA"/>
</dbReference>
<keyword evidence="1" id="KW-0805">Transcription regulation</keyword>
<dbReference type="InterPro" id="IPR016032">
    <property type="entry name" value="Sig_transdc_resp-reg_C-effctor"/>
</dbReference>
<dbReference type="Proteomes" id="UP000199531">
    <property type="component" value="Unassembled WGS sequence"/>
</dbReference>
<keyword evidence="2 7" id="KW-0238">DNA-binding</keyword>
<dbReference type="PRINTS" id="PR00038">
    <property type="entry name" value="HTHLUXR"/>
</dbReference>
<keyword evidence="3" id="KW-0804">Transcription</keyword>
<dbReference type="RefSeq" id="WP_091815123.1">
    <property type="nucleotide sequence ID" value="NZ_FOCW01000001.1"/>
</dbReference>
<feature type="domain" description="Response regulatory" evidence="6">
    <location>
        <begin position="1"/>
        <end position="69"/>
    </location>
</feature>
<sequence>MLLDLHLQDVQCLDVIGHIKQSMPLVEVIATSTRDDEMEAVHAFDRGATGYLVKSSWFVSYGDAVVEVMHGGAPLTASVTRRLLPRLRDGAARRTIHHLGGKDSRDGELLTSREQEVLQLVAKGHTSAEVGEELGISAQTASAHLKNIYRKLQVRSRAQAVSKAFAQGYLR</sequence>
<dbReference type="OrthoDB" id="3623000at2"/>
<evidence type="ECO:0000313" key="8">
    <source>
        <dbReference type="Proteomes" id="UP000199531"/>
    </source>
</evidence>
<feature type="domain" description="HTH luxR-type" evidence="5">
    <location>
        <begin position="103"/>
        <end position="168"/>
    </location>
</feature>
<accession>A0A1H8FZG8</accession>
<dbReference type="GO" id="GO:0006355">
    <property type="term" value="P:regulation of DNA-templated transcription"/>
    <property type="evidence" value="ECO:0007669"/>
    <property type="project" value="InterPro"/>
</dbReference>
<feature type="modified residue" description="4-aspartylphosphate" evidence="4">
    <location>
        <position position="4"/>
    </location>
</feature>
<evidence type="ECO:0000256" key="3">
    <source>
        <dbReference type="ARBA" id="ARBA00023163"/>
    </source>
</evidence>
<dbReference type="CDD" id="cd06170">
    <property type="entry name" value="LuxR_C_like"/>
    <property type="match status" value="1"/>
</dbReference>
<dbReference type="SMART" id="SM00421">
    <property type="entry name" value="HTH_LUXR"/>
    <property type="match status" value="1"/>
</dbReference>
<evidence type="ECO:0000256" key="1">
    <source>
        <dbReference type="ARBA" id="ARBA00023015"/>
    </source>
</evidence>
<dbReference type="GO" id="GO:0003677">
    <property type="term" value="F:DNA binding"/>
    <property type="evidence" value="ECO:0007669"/>
    <property type="project" value="UniProtKB-KW"/>
</dbReference>
<keyword evidence="8" id="KW-1185">Reference proteome</keyword>
<dbReference type="InterPro" id="IPR011006">
    <property type="entry name" value="CheY-like_superfamily"/>
</dbReference>
<evidence type="ECO:0000259" key="5">
    <source>
        <dbReference type="PROSITE" id="PS50043"/>
    </source>
</evidence>